<reference evidence="1 3" key="1">
    <citation type="journal article" date="2017" name="Nature">
        <title>The sunflower genome provides insights into oil metabolism, flowering and Asterid evolution.</title>
        <authorList>
            <person name="Badouin H."/>
            <person name="Gouzy J."/>
            <person name="Grassa C.J."/>
            <person name="Murat F."/>
            <person name="Staton S.E."/>
            <person name="Cottret L."/>
            <person name="Lelandais-Briere C."/>
            <person name="Owens G.L."/>
            <person name="Carrere S."/>
            <person name="Mayjonade B."/>
            <person name="Legrand L."/>
            <person name="Gill N."/>
            <person name="Kane N.C."/>
            <person name="Bowers J.E."/>
            <person name="Hubner S."/>
            <person name="Bellec A."/>
            <person name="Berard A."/>
            <person name="Berges H."/>
            <person name="Blanchet N."/>
            <person name="Boniface M.C."/>
            <person name="Brunel D."/>
            <person name="Catrice O."/>
            <person name="Chaidir N."/>
            <person name="Claudel C."/>
            <person name="Donnadieu C."/>
            <person name="Faraut T."/>
            <person name="Fievet G."/>
            <person name="Helmstetter N."/>
            <person name="King M."/>
            <person name="Knapp S.J."/>
            <person name="Lai Z."/>
            <person name="Le Paslier M.C."/>
            <person name="Lippi Y."/>
            <person name="Lorenzon L."/>
            <person name="Mandel J.R."/>
            <person name="Marage G."/>
            <person name="Marchand G."/>
            <person name="Marquand E."/>
            <person name="Bret-Mestries E."/>
            <person name="Morien E."/>
            <person name="Nambeesan S."/>
            <person name="Nguyen T."/>
            <person name="Pegot-Espagnet P."/>
            <person name="Pouilly N."/>
            <person name="Raftis F."/>
            <person name="Sallet E."/>
            <person name="Schiex T."/>
            <person name="Thomas J."/>
            <person name="Vandecasteele C."/>
            <person name="Vares D."/>
            <person name="Vear F."/>
            <person name="Vautrin S."/>
            <person name="Crespi M."/>
            <person name="Mangin B."/>
            <person name="Burke J.M."/>
            <person name="Salse J."/>
            <person name="Munos S."/>
            <person name="Vincourt P."/>
            <person name="Rieseberg L.H."/>
            <person name="Langlade N.B."/>
        </authorList>
    </citation>
    <scope>NUCLEOTIDE SEQUENCE [LARGE SCALE GENOMIC DNA]</scope>
    <source>
        <strain evidence="3">cv. SF193</strain>
        <tissue evidence="1">Leaves</tissue>
    </source>
</reference>
<gene>
    <name evidence="2" type="ORF">HannXRQ_Chr16g0507871</name>
    <name evidence="1" type="ORF">HanXRQr2_Chr16g0739741</name>
</gene>
<evidence type="ECO:0000313" key="1">
    <source>
        <dbReference type="EMBL" id="KAF5759314.1"/>
    </source>
</evidence>
<proteinExistence type="predicted"/>
<organism evidence="2 3">
    <name type="scientific">Helianthus annuus</name>
    <name type="common">Common sunflower</name>
    <dbReference type="NCBI Taxonomy" id="4232"/>
    <lineage>
        <taxon>Eukaryota</taxon>
        <taxon>Viridiplantae</taxon>
        <taxon>Streptophyta</taxon>
        <taxon>Embryophyta</taxon>
        <taxon>Tracheophyta</taxon>
        <taxon>Spermatophyta</taxon>
        <taxon>Magnoliopsida</taxon>
        <taxon>eudicotyledons</taxon>
        <taxon>Gunneridae</taxon>
        <taxon>Pentapetalae</taxon>
        <taxon>asterids</taxon>
        <taxon>campanulids</taxon>
        <taxon>Asterales</taxon>
        <taxon>Asteraceae</taxon>
        <taxon>Asteroideae</taxon>
        <taxon>Heliantheae alliance</taxon>
        <taxon>Heliantheae</taxon>
        <taxon>Helianthus</taxon>
    </lineage>
</organism>
<dbReference type="EMBL" id="CM007905">
    <property type="protein sequence ID" value="OTF91177.1"/>
    <property type="molecule type" value="Genomic_DNA"/>
</dbReference>
<sequence length="67" mass="7771">MGITSLTINKLGESLGTKRVKRSKNDGKSTIRMQEINIEWIFTSLLLSRYRGKVLKWVNVMIRARYA</sequence>
<name>A0A251RXJ0_HELAN</name>
<dbReference type="EMBL" id="MNCJ02000331">
    <property type="protein sequence ID" value="KAF5759314.1"/>
    <property type="molecule type" value="Genomic_DNA"/>
</dbReference>
<dbReference type="AlphaFoldDB" id="A0A251RXJ0"/>
<dbReference type="Gramene" id="mRNA:HanXRQr2_Chr16g0739741">
    <property type="protein sequence ID" value="mRNA:HanXRQr2_Chr16g0739741"/>
    <property type="gene ID" value="HanXRQr2_Chr16g0739741"/>
</dbReference>
<evidence type="ECO:0000313" key="2">
    <source>
        <dbReference type="EMBL" id="OTF91177.1"/>
    </source>
</evidence>
<accession>A0A251RXJ0</accession>
<dbReference type="Proteomes" id="UP000215914">
    <property type="component" value="Chromosome 16"/>
</dbReference>
<dbReference type="InParanoid" id="A0A251RXJ0"/>
<reference evidence="1" key="3">
    <citation type="submission" date="2020-06" db="EMBL/GenBank/DDBJ databases">
        <title>Helianthus annuus Genome sequencing and assembly Release 2.</title>
        <authorList>
            <person name="Gouzy J."/>
            <person name="Langlade N."/>
            <person name="Munos S."/>
        </authorList>
    </citation>
    <scope>NUCLEOTIDE SEQUENCE</scope>
    <source>
        <tissue evidence="1">Leaves</tissue>
    </source>
</reference>
<evidence type="ECO:0000313" key="3">
    <source>
        <dbReference type="Proteomes" id="UP000215914"/>
    </source>
</evidence>
<protein>
    <submittedName>
        <fullName evidence="2">Uncharacterized protein</fullName>
    </submittedName>
</protein>
<keyword evidence="3" id="KW-1185">Reference proteome</keyword>
<reference evidence="2" key="2">
    <citation type="submission" date="2017-02" db="EMBL/GenBank/DDBJ databases">
        <title>Sunflower complete genome.</title>
        <authorList>
            <person name="Langlade N."/>
            <person name="Munos S."/>
        </authorList>
    </citation>
    <scope>NUCLEOTIDE SEQUENCE [LARGE SCALE GENOMIC DNA]</scope>
    <source>
        <tissue evidence="2">Leaves</tissue>
    </source>
</reference>